<dbReference type="EnsemblMetazoa" id="Aqu2.1.40054_001">
    <property type="protein sequence ID" value="Aqu2.1.40054_001"/>
    <property type="gene ID" value="Aqu2.1.40054"/>
</dbReference>
<evidence type="ECO:0000313" key="1">
    <source>
        <dbReference type="EnsemblMetazoa" id="Aqu2.1.40054_001"/>
    </source>
</evidence>
<protein>
    <submittedName>
        <fullName evidence="1">Uncharacterized protein</fullName>
    </submittedName>
</protein>
<reference evidence="1" key="1">
    <citation type="submission" date="2017-05" db="UniProtKB">
        <authorList>
            <consortium name="EnsemblMetazoa"/>
        </authorList>
    </citation>
    <scope>IDENTIFICATION</scope>
</reference>
<dbReference type="InParanoid" id="A0A1X7VJF5"/>
<sequence length="48" mass="5363">PTSLALEFKSVKTSISALCDKIQLKKALSFSLKSYPAILAFKRRKFST</sequence>
<dbReference type="AlphaFoldDB" id="A0A1X7VJF5"/>
<accession>A0A1X7VJF5</accession>
<name>A0A1X7VJF5_AMPQE</name>
<proteinExistence type="predicted"/>
<organism evidence="1">
    <name type="scientific">Amphimedon queenslandica</name>
    <name type="common">Sponge</name>
    <dbReference type="NCBI Taxonomy" id="400682"/>
    <lineage>
        <taxon>Eukaryota</taxon>
        <taxon>Metazoa</taxon>
        <taxon>Porifera</taxon>
        <taxon>Demospongiae</taxon>
        <taxon>Heteroscleromorpha</taxon>
        <taxon>Haplosclerida</taxon>
        <taxon>Niphatidae</taxon>
        <taxon>Amphimedon</taxon>
    </lineage>
</organism>